<evidence type="ECO:0000256" key="2">
    <source>
        <dbReference type="ARBA" id="ARBA00007357"/>
    </source>
</evidence>
<evidence type="ECO:0000256" key="4">
    <source>
        <dbReference type="ARBA" id="ARBA00022723"/>
    </source>
</evidence>
<keyword evidence="8" id="KW-0472">Membrane</keyword>
<dbReference type="GO" id="GO:0046872">
    <property type="term" value="F:metal ion binding"/>
    <property type="evidence" value="ECO:0007669"/>
    <property type="project" value="UniProtKB-KW"/>
</dbReference>
<evidence type="ECO:0000259" key="10">
    <source>
        <dbReference type="Pfam" id="PF05649"/>
    </source>
</evidence>
<accession>A0A9P1N4A7</accession>
<evidence type="ECO:0000259" key="9">
    <source>
        <dbReference type="Pfam" id="PF01431"/>
    </source>
</evidence>
<dbReference type="GO" id="GO:0004222">
    <property type="term" value="F:metalloendopeptidase activity"/>
    <property type="evidence" value="ECO:0007669"/>
    <property type="project" value="InterPro"/>
</dbReference>
<comment type="similarity">
    <text evidence="2">Belongs to the peptidase M13 family.</text>
</comment>
<protein>
    <recommendedName>
        <fullName evidence="13">Peptidase M13 C-terminal domain-containing protein</fullName>
    </recommendedName>
</protein>
<dbReference type="InterPro" id="IPR000718">
    <property type="entry name" value="Peptidase_M13"/>
</dbReference>
<keyword evidence="5" id="KW-0378">Hydrolase</keyword>
<gene>
    <name evidence="11" type="ORF">CAMP_LOCUS9948</name>
</gene>
<keyword evidence="3" id="KW-0645">Protease</keyword>
<evidence type="ECO:0000256" key="5">
    <source>
        <dbReference type="ARBA" id="ARBA00022801"/>
    </source>
</evidence>
<feature type="domain" description="Peptidase M13 N-terminal" evidence="10">
    <location>
        <begin position="290"/>
        <end position="369"/>
    </location>
</feature>
<evidence type="ECO:0000256" key="7">
    <source>
        <dbReference type="ARBA" id="ARBA00023049"/>
    </source>
</evidence>
<dbReference type="AlphaFoldDB" id="A0A9P1N4A7"/>
<comment type="cofactor">
    <cofactor evidence="1">
        <name>Zn(2+)</name>
        <dbReference type="ChEBI" id="CHEBI:29105"/>
    </cofactor>
</comment>
<keyword evidence="7" id="KW-0482">Metalloprotease</keyword>
<dbReference type="InterPro" id="IPR042089">
    <property type="entry name" value="Peptidase_M13_dom_2"/>
</dbReference>
<dbReference type="Proteomes" id="UP001152747">
    <property type="component" value="Unassembled WGS sequence"/>
</dbReference>
<reference evidence="11" key="1">
    <citation type="submission" date="2022-11" db="EMBL/GenBank/DDBJ databases">
        <authorList>
            <person name="Kikuchi T."/>
        </authorList>
    </citation>
    <scope>NUCLEOTIDE SEQUENCE</scope>
    <source>
        <strain evidence="11">PS1010</strain>
    </source>
</reference>
<keyword evidence="4" id="KW-0479">Metal-binding</keyword>
<dbReference type="InterPro" id="IPR008753">
    <property type="entry name" value="Peptidase_M13_N"/>
</dbReference>
<dbReference type="Gene3D" id="3.40.390.10">
    <property type="entry name" value="Collagenase (Catalytic Domain)"/>
    <property type="match status" value="2"/>
</dbReference>
<dbReference type="OrthoDB" id="6475849at2759"/>
<dbReference type="GO" id="GO:0016485">
    <property type="term" value="P:protein processing"/>
    <property type="evidence" value="ECO:0007669"/>
    <property type="project" value="TreeGrafter"/>
</dbReference>
<dbReference type="Pfam" id="PF05649">
    <property type="entry name" value="Peptidase_M13_N"/>
    <property type="match status" value="1"/>
</dbReference>
<dbReference type="PANTHER" id="PTHR11733:SF167">
    <property type="entry name" value="FI17812P1-RELATED"/>
    <property type="match status" value="1"/>
</dbReference>
<keyword evidence="6" id="KW-0862">Zinc</keyword>
<evidence type="ECO:0000313" key="12">
    <source>
        <dbReference type="Proteomes" id="UP001152747"/>
    </source>
</evidence>
<feature type="transmembrane region" description="Helical" evidence="8">
    <location>
        <begin position="7"/>
        <end position="31"/>
    </location>
</feature>
<evidence type="ECO:0000313" key="11">
    <source>
        <dbReference type="EMBL" id="CAI5447311.1"/>
    </source>
</evidence>
<feature type="domain" description="Peptidase M13 C-terminal" evidence="9">
    <location>
        <begin position="432"/>
        <end position="633"/>
    </location>
</feature>
<comment type="caution">
    <text evidence="11">The sequence shown here is derived from an EMBL/GenBank/DDBJ whole genome shotgun (WGS) entry which is preliminary data.</text>
</comment>
<name>A0A9P1N4A7_9PELO</name>
<evidence type="ECO:0000256" key="3">
    <source>
        <dbReference type="ARBA" id="ARBA00022670"/>
    </source>
</evidence>
<dbReference type="GO" id="GO:0005886">
    <property type="term" value="C:plasma membrane"/>
    <property type="evidence" value="ECO:0007669"/>
    <property type="project" value="TreeGrafter"/>
</dbReference>
<organism evidence="11 12">
    <name type="scientific">Caenorhabditis angaria</name>
    <dbReference type="NCBI Taxonomy" id="860376"/>
    <lineage>
        <taxon>Eukaryota</taxon>
        <taxon>Metazoa</taxon>
        <taxon>Ecdysozoa</taxon>
        <taxon>Nematoda</taxon>
        <taxon>Chromadorea</taxon>
        <taxon>Rhabditida</taxon>
        <taxon>Rhabditina</taxon>
        <taxon>Rhabditomorpha</taxon>
        <taxon>Rhabditoidea</taxon>
        <taxon>Rhabditidae</taxon>
        <taxon>Peloderinae</taxon>
        <taxon>Caenorhabditis</taxon>
    </lineage>
</organism>
<dbReference type="Gene3D" id="1.10.1380.10">
    <property type="entry name" value="Neutral endopeptidase , domain2"/>
    <property type="match status" value="2"/>
</dbReference>
<dbReference type="InterPro" id="IPR024079">
    <property type="entry name" value="MetalloPept_cat_dom_sf"/>
</dbReference>
<evidence type="ECO:0000256" key="6">
    <source>
        <dbReference type="ARBA" id="ARBA00022833"/>
    </source>
</evidence>
<keyword evidence="8" id="KW-0812">Transmembrane</keyword>
<evidence type="ECO:0000256" key="8">
    <source>
        <dbReference type="SAM" id="Phobius"/>
    </source>
</evidence>
<evidence type="ECO:0008006" key="13">
    <source>
        <dbReference type="Google" id="ProtNLM"/>
    </source>
</evidence>
<dbReference type="Pfam" id="PF01431">
    <property type="entry name" value="Peptidase_M13"/>
    <property type="match status" value="1"/>
</dbReference>
<dbReference type="PROSITE" id="PS51885">
    <property type="entry name" value="NEPRILYSIN"/>
    <property type="match status" value="1"/>
</dbReference>
<dbReference type="SUPFAM" id="SSF55486">
    <property type="entry name" value="Metalloproteases ('zincins'), catalytic domain"/>
    <property type="match status" value="1"/>
</dbReference>
<dbReference type="InterPro" id="IPR018497">
    <property type="entry name" value="Peptidase_M13_C"/>
</dbReference>
<keyword evidence="12" id="KW-1185">Reference proteome</keyword>
<dbReference type="EMBL" id="CANHGI010000004">
    <property type="protein sequence ID" value="CAI5447311.1"/>
    <property type="molecule type" value="Genomic_DNA"/>
</dbReference>
<evidence type="ECO:0000256" key="1">
    <source>
        <dbReference type="ARBA" id="ARBA00001947"/>
    </source>
</evidence>
<proteinExistence type="inferred from homology"/>
<dbReference type="PANTHER" id="PTHR11733">
    <property type="entry name" value="ZINC METALLOPROTEASE FAMILY M13 NEPRILYSIN-RELATED"/>
    <property type="match status" value="1"/>
</dbReference>
<sequence>MTENTKTYIFLSSYATLFLLISFSIVVYLYLNPKHDYDSEYDQTKKLGEESKNSSDFNLCVTEKCKKLGNCMKSFMNSKIDACVDFYEFACGNYEKNKHAYSETVYYKNKNHKKLQNFILRNFKTISKSEKVLKMFINKCENNSAADDSSYWKETDSFWTNETITDLLIEVTKIRPSGVFLENDIYFNNLEMTLVLRSGLRQKVENEPGIEKKFVDARKFSTKFMDLTKYIRYLLPRSDRKTSRKWKVFVIKEEFDELEVFFQRNESYAREVLKEKWKSKMKSYWVPENAREKRKACGKKAEKLFPGTLSKIFTDRFLGDRTLEDANNLFEEIRDETIEMFEKSTWLDQKTKQFLIKEAKSIQKTIGVPDEHKNQANIEKMYKSIKVPFKETFLELVRELLKMNTEQTFLKIKNGETMTYFGRGLGHSANFVTESFRVTIPAFRLTYPDIHEGLPEWNQIIALGRTFGHEIGHAFDAERFVENGRNKNYSSSEMSNEIIKEFRKRIDCIVKKYDKLQFFDGSFGNGSQTSYEDSADKFALDVTYKLFKKLKNPQKLGPLKNFSIDKQFFLRFAFHYCESPWKAEKIKSWRKNGNVHSMHKFRVNGVVQNSPEFSKAFQCEPGSLMSPKEKCSLF</sequence>
<keyword evidence="8" id="KW-1133">Transmembrane helix</keyword>